<sequence length="276" mass="30945">MKVFLINSFNSSKYVKNAQRLSNELYANDFTSVIVYGGASDFACLQLSDKKWVISIKENLSDNNAFLGFERAFNVGMFRENDFKSATYIYIHDTCQLSDNFVDRVNQIPAVSGWVFAHIYGLYNIGACDLRFLLTRANDLKGITHIPKDKSIALEQGETINIEGLELKPLLHYSQRTLATVITNTISNCDFMSLNAIGESSDSKRFVTYIGALGLYKLVGSHVSYFVPIWATPSHEVRTQADYETMKASFSKIQLSIPEHALGTITPWIPLPPSVD</sequence>
<evidence type="ECO:0000313" key="1">
    <source>
        <dbReference type="EMBL" id="QHT98260.1"/>
    </source>
</evidence>
<dbReference type="EMBL" id="MN740291">
    <property type="protein sequence ID" value="QHT98260.1"/>
    <property type="molecule type" value="Genomic_DNA"/>
</dbReference>
<evidence type="ECO:0008006" key="2">
    <source>
        <dbReference type="Google" id="ProtNLM"/>
    </source>
</evidence>
<name>A0A6C0J0B8_9ZZZZ</name>
<reference evidence="1" key="1">
    <citation type="journal article" date="2020" name="Nature">
        <title>Giant virus diversity and host interactions through global metagenomics.</title>
        <authorList>
            <person name="Schulz F."/>
            <person name="Roux S."/>
            <person name="Paez-Espino D."/>
            <person name="Jungbluth S."/>
            <person name="Walsh D.A."/>
            <person name="Denef V.J."/>
            <person name="McMahon K.D."/>
            <person name="Konstantinidis K.T."/>
            <person name="Eloe-Fadrosh E.A."/>
            <person name="Kyrpides N.C."/>
            <person name="Woyke T."/>
        </authorList>
    </citation>
    <scope>NUCLEOTIDE SEQUENCE</scope>
    <source>
        <strain evidence="1">GVMAG-M-3300025626-8</strain>
    </source>
</reference>
<protein>
    <recommendedName>
        <fullName evidence="2">Glycosyltransferase</fullName>
    </recommendedName>
</protein>
<accession>A0A6C0J0B8</accession>
<dbReference type="AlphaFoldDB" id="A0A6C0J0B8"/>
<proteinExistence type="predicted"/>
<organism evidence="1">
    <name type="scientific">viral metagenome</name>
    <dbReference type="NCBI Taxonomy" id="1070528"/>
    <lineage>
        <taxon>unclassified sequences</taxon>
        <taxon>metagenomes</taxon>
        <taxon>organismal metagenomes</taxon>
    </lineage>
</organism>